<dbReference type="AlphaFoldDB" id="A0A5C3KBZ5"/>
<dbReference type="Proteomes" id="UP000307440">
    <property type="component" value="Unassembled WGS sequence"/>
</dbReference>
<dbReference type="EMBL" id="ML210539">
    <property type="protein sequence ID" value="TFK17277.1"/>
    <property type="molecule type" value="Genomic_DNA"/>
</dbReference>
<keyword evidence="2" id="KW-0812">Transmembrane</keyword>
<dbReference type="OrthoDB" id="3069879at2759"/>
<feature type="region of interest" description="Disordered" evidence="1">
    <location>
        <begin position="111"/>
        <end position="133"/>
    </location>
</feature>
<organism evidence="3 4">
    <name type="scientific">Coprinopsis marcescibilis</name>
    <name type="common">Agaric fungus</name>
    <name type="synonym">Psathyrella marcescibilis</name>
    <dbReference type="NCBI Taxonomy" id="230819"/>
    <lineage>
        <taxon>Eukaryota</taxon>
        <taxon>Fungi</taxon>
        <taxon>Dikarya</taxon>
        <taxon>Basidiomycota</taxon>
        <taxon>Agaricomycotina</taxon>
        <taxon>Agaricomycetes</taxon>
        <taxon>Agaricomycetidae</taxon>
        <taxon>Agaricales</taxon>
        <taxon>Agaricineae</taxon>
        <taxon>Psathyrellaceae</taxon>
        <taxon>Coprinopsis</taxon>
    </lineage>
</organism>
<evidence type="ECO:0000256" key="2">
    <source>
        <dbReference type="SAM" id="Phobius"/>
    </source>
</evidence>
<evidence type="ECO:0000256" key="1">
    <source>
        <dbReference type="SAM" id="MobiDB-lite"/>
    </source>
</evidence>
<evidence type="ECO:0000313" key="3">
    <source>
        <dbReference type="EMBL" id="TFK17277.1"/>
    </source>
</evidence>
<protein>
    <submittedName>
        <fullName evidence="3">Uncharacterized protein</fullName>
    </submittedName>
</protein>
<name>A0A5C3KBZ5_COPMA</name>
<evidence type="ECO:0000313" key="4">
    <source>
        <dbReference type="Proteomes" id="UP000307440"/>
    </source>
</evidence>
<feature type="transmembrane region" description="Helical" evidence="2">
    <location>
        <begin position="143"/>
        <end position="160"/>
    </location>
</feature>
<gene>
    <name evidence="3" type="ORF">FA15DRAFT_661564</name>
</gene>
<feature type="transmembrane region" description="Helical" evidence="2">
    <location>
        <begin position="166"/>
        <end position="185"/>
    </location>
</feature>
<keyword evidence="2" id="KW-0472">Membrane</keyword>
<reference evidence="3 4" key="1">
    <citation type="journal article" date="2019" name="Nat. Ecol. Evol.">
        <title>Megaphylogeny resolves global patterns of mushroom evolution.</title>
        <authorList>
            <person name="Varga T."/>
            <person name="Krizsan K."/>
            <person name="Foldi C."/>
            <person name="Dima B."/>
            <person name="Sanchez-Garcia M."/>
            <person name="Sanchez-Ramirez S."/>
            <person name="Szollosi G.J."/>
            <person name="Szarkandi J.G."/>
            <person name="Papp V."/>
            <person name="Albert L."/>
            <person name="Andreopoulos W."/>
            <person name="Angelini C."/>
            <person name="Antonin V."/>
            <person name="Barry K.W."/>
            <person name="Bougher N.L."/>
            <person name="Buchanan P."/>
            <person name="Buyck B."/>
            <person name="Bense V."/>
            <person name="Catcheside P."/>
            <person name="Chovatia M."/>
            <person name="Cooper J."/>
            <person name="Damon W."/>
            <person name="Desjardin D."/>
            <person name="Finy P."/>
            <person name="Geml J."/>
            <person name="Haridas S."/>
            <person name="Hughes K."/>
            <person name="Justo A."/>
            <person name="Karasinski D."/>
            <person name="Kautmanova I."/>
            <person name="Kiss B."/>
            <person name="Kocsube S."/>
            <person name="Kotiranta H."/>
            <person name="LaButti K.M."/>
            <person name="Lechner B.E."/>
            <person name="Liimatainen K."/>
            <person name="Lipzen A."/>
            <person name="Lukacs Z."/>
            <person name="Mihaltcheva S."/>
            <person name="Morgado L.N."/>
            <person name="Niskanen T."/>
            <person name="Noordeloos M.E."/>
            <person name="Ohm R.A."/>
            <person name="Ortiz-Santana B."/>
            <person name="Ovrebo C."/>
            <person name="Racz N."/>
            <person name="Riley R."/>
            <person name="Savchenko A."/>
            <person name="Shiryaev A."/>
            <person name="Soop K."/>
            <person name="Spirin V."/>
            <person name="Szebenyi C."/>
            <person name="Tomsovsky M."/>
            <person name="Tulloss R.E."/>
            <person name="Uehling J."/>
            <person name="Grigoriev I.V."/>
            <person name="Vagvolgyi C."/>
            <person name="Papp T."/>
            <person name="Martin F.M."/>
            <person name="Miettinen O."/>
            <person name="Hibbett D.S."/>
            <person name="Nagy L.G."/>
        </authorList>
    </citation>
    <scope>NUCLEOTIDE SEQUENCE [LARGE SCALE GENOMIC DNA]</scope>
    <source>
        <strain evidence="3 4">CBS 121175</strain>
    </source>
</reference>
<keyword evidence="2" id="KW-1133">Transmembrane helix</keyword>
<proteinExistence type="predicted"/>
<accession>A0A5C3KBZ5</accession>
<sequence>MYKEWLLVDAWWQEQSGVLRKQYPTLTSEIVMELFLSKGHFHQYWNKLFSLLSHYPVLEAWFNCEPSALTPTSIKAWGSSKHKPKFADLEKRLTDLGATWVGTKFVPLHSNLDSSSSSSSQSTHNTCYMSSNDKKKKKKKKNFIFYLFSILLPLAADTQVQNRWLVLLSQAMVSFGLLQYAFTYLPCVSADTPGVTYTDFPDITWATFNSFVDTNFNPDIKLHTVLITLFKLSIHFTAMKLQGL</sequence>
<keyword evidence="4" id="KW-1185">Reference proteome</keyword>